<evidence type="ECO:0000313" key="3">
    <source>
        <dbReference type="Proteomes" id="UP000247591"/>
    </source>
</evidence>
<evidence type="ECO:0000313" key="2">
    <source>
        <dbReference type="EMBL" id="PYE18020.1"/>
    </source>
</evidence>
<evidence type="ECO:0000256" key="1">
    <source>
        <dbReference type="SAM" id="MobiDB-lite"/>
    </source>
</evidence>
<gene>
    <name evidence="2" type="ORF">DFR67_105165</name>
</gene>
<keyword evidence="3" id="KW-1185">Reference proteome</keyword>
<dbReference type="Proteomes" id="UP000247591">
    <property type="component" value="Unassembled WGS sequence"/>
</dbReference>
<sequence>MGLGSGSVGVVAMTNGPGQLGQGFCDREQCLVDGGHGFGRPLGGPSARAPRPGGTRRDDLRCPGVRHLLCVVEMPRSSTGAHLFSARLGIGHRVGFGRGLPARRGRCGLPGGCDRSTSAGPVATDGGLRFVPGSERECGRGGYEPVGSAVVGEERTCGVGAVRTGAGGQLDQAVARHLVDPLQPRPTPGHRLRTGITAMEPAVTRLQPASLYPAVVGRVAERCVGIGGSNHRRPTRIEFTWHGYILSWQGSGGESTHE</sequence>
<accession>A0A318RJJ5</accession>
<dbReference type="AlphaFoldDB" id="A0A318RJJ5"/>
<feature type="compositionally biased region" description="Low complexity" evidence="1">
    <location>
        <begin position="43"/>
        <end position="53"/>
    </location>
</feature>
<protein>
    <submittedName>
        <fullName evidence="2">Uncharacterized protein</fullName>
    </submittedName>
</protein>
<organism evidence="2 3">
    <name type="scientific">Williamsia limnetica</name>
    <dbReference type="NCBI Taxonomy" id="882452"/>
    <lineage>
        <taxon>Bacteria</taxon>
        <taxon>Bacillati</taxon>
        <taxon>Actinomycetota</taxon>
        <taxon>Actinomycetes</taxon>
        <taxon>Mycobacteriales</taxon>
        <taxon>Nocardiaceae</taxon>
        <taxon>Williamsia</taxon>
    </lineage>
</organism>
<comment type="caution">
    <text evidence="2">The sequence shown here is derived from an EMBL/GenBank/DDBJ whole genome shotgun (WGS) entry which is preliminary data.</text>
</comment>
<feature type="region of interest" description="Disordered" evidence="1">
    <location>
        <begin position="36"/>
        <end position="58"/>
    </location>
</feature>
<name>A0A318RJJ5_WILLI</name>
<proteinExistence type="predicted"/>
<reference evidence="2 3" key="1">
    <citation type="submission" date="2018-06" db="EMBL/GenBank/DDBJ databases">
        <title>Genomic Encyclopedia of Type Strains, Phase IV (KMG-IV): sequencing the most valuable type-strain genomes for metagenomic binning, comparative biology and taxonomic classification.</title>
        <authorList>
            <person name="Goeker M."/>
        </authorList>
    </citation>
    <scope>NUCLEOTIDE SEQUENCE [LARGE SCALE GENOMIC DNA]</scope>
    <source>
        <strain evidence="2 3">DSM 45521</strain>
    </source>
</reference>
<dbReference type="EMBL" id="QJSP01000005">
    <property type="protein sequence ID" value="PYE18020.1"/>
    <property type="molecule type" value="Genomic_DNA"/>
</dbReference>